<dbReference type="OrthoDB" id="110024at2759"/>
<evidence type="ECO:0000313" key="2">
    <source>
        <dbReference type="EnsemblMetazoa" id="PPA06797.1"/>
    </source>
</evidence>
<dbReference type="EnsemblMetazoa" id="PPA06797.1">
    <property type="protein sequence ID" value="PPA06797.1"/>
    <property type="gene ID" value="WBGene00096351"/>
</dbReference>
<dbReference type="InterPro" id="IPR018253">
    <property type="entry name" value="DnaJ_domain_CS"/>
</dbReference>
<dbReference type="Gene3D" id="1.10.287.110">
    <property type="entry name" value="DnaJ domain"/>
    <property type="match status" value="1"/>
</dbReference>
<reference evidence="2" key="2">
    <citation type="submission" date="2022-06" db="UniProtKB">
        <authorList>
            <consortium name="EnsemblMetazoa"/>
        </authorList>
    </citation>
    <scope>IDENTIFICATION</scope>
    <source>
        <strain evidence="2">PS312</strain>
    </source>
</reference>
<dbReference type="FunFam" id="1.10.287.110:FF:000035">
    <property type="entry name" value="DnaJ homolog subfamily C member 9"/>
    <property type="match status" value="1"/>
</dbReference>
<dbReference type="GO" id="GO:0005634">
    <property type="term" value="C:nucleus"/>
    <property type="evidence" value="ECO:0000318"/>
    <property type="project" value="GO_Central"/>
</dbReference>
<dbReference type="PANTHER" id="PTHR44144:SF1">
    <property type="entry name" value="DNAJ HOMOLOG SUBFAMILY C MEMBER 9"/>
    <property type="match status" value="1"/>
</dbReference>
<dbReference type="InterPro" id="IPR052594">
    <property type="entry name" value="J_domain-containing_protein"/>
</dbReference>
<dbReference type="CDD" id="cd06257">
    <property type="entry name" value="DnaJ"/>
    <property type="match status" value="1"/>
</dbReference>
<dbReference type="PANTHER" id="PTHR44144">
    <property type="entry name" value="DNAJ HOMOLOG SUBFAMILY C MEMBER 9"/>
    <property type="match status" value="1"/>
</dbReference>
<keyword evidence="1" id="KW-0597">Phosphoprotein</keyword>
<dbReference type="InterPro" id="IPR036869">
    <property type="entry name" value="J_dom_sf"/>
</dbReference>
<organism evidence="2 3">
    <name type="scientific">Pristionchus pacificus</name>
    <name type="common">Parasitic nematode worm</name>
    <dbReference type="NCBI Taxonomy" id="54126"/>
    <lineage>
        <taxon>Eukaryota</taxon>
        <taxon>Metazoa</taxon>
        <taxon>Ecdysozoa</taxon>
        <taxon>Nematoda</taxon>
        <taxon>Chromadorea</taxon>
        <taxon>Rhabditida</taxon>
        <taxon>Rhabditina</taxon>
        <taxon>Diplogasteromorpha</taxon>
        <taxon>Diplogasteroidea</taxon>
        <taxon>Neodiplogasteridae</taxon>
        <taxon>Pristionchus</taxon>
    </lineage>
</organism>
<dbReference type="PROSITE" id="PS00636">
    <property type="entry name" value="DNAJ_1"/>
    <property type="match status" value="1"/>
</dbReference>
<dbReference type="Proteomes" id="UP000005239">
    <property type="component" value="Unassembled WGS sequence"/>
</dbReference>
<protein>
    <submittedName>
        <fullName evidence="2">Dnj-23</fullName>
    </submittedName>
</protein>
<evidence type="ECO:0000313" key="3">
    <source>
        <dbReference type="Proteomes" id="UP000005239"/>
    </source>
</evidence>
<accession>A0A8R1U696</accession>
<dbReference type="GO" id="GO:0005737">
    <property type="term" value="C:cytoplasm"/>
    <property type="evidence" value="ECO:0000318"/>
    <property type="project" value="GO_Central"/>
</dbReference>
<name>A0A454XZD0_PRIPA</name>
<dbReference type="GO" id="GO:0031072">
    <property type="term" value="F:heat shock protein binding"/>
    <property type="evidence" value="ECO:0000318"/>
    <property type="project" value="GO_Central"/>
</dbReference>
<dbReference type="PROSITE" id="PS50076">
    <property type="entry name" value="DNAJ_2"/>
    <property type="match status" value="1"/>
</dbReference>
<dbReference type="Pfam" id="PF00226">
    <property type="entry name" value="DnaJ"/>
    <property type="match status" value="1"/>
</dbReference>
<evidence type="ECO:0000256" key="1">
    <source>
        <dbReference type="ARBA" id="ARBA00022553"/>
    </source>
</evidence>
<dbReference type="PRINTS" id="PR00625">
    <property type="entry name" value="JDOMAIN"/>
</dbReference>
<dbReference type="AlphaFoldDB" id="A0A454XZD0"/>
<dbReference type="OMA" id="WLDLWSK"/>
<gene>
    <name evidence="2" type="primary">WBGene00096351</name>
</gene>
<dbReference type="InterPro" id="IPR056453">
    <property type="entry name" value="HTH_DNAJC9"/>
</dbReference>
<reference evidence="3" key="1">
    <citation type="journal article" date="2008" name="Nat. Genet.">
        <title>The Pristionchus pacificus genome provides a unique perspective on nematode lifestyle and parasitism.</title>
        <authorList>
            <person name="Dieterich C."/>
            <person name="Clifton S.W."/>
            <person name="Schuster L.N."/>
            <person name="Chinwalla A."/>
            <person name="Delehaunty K."/>
            <person name="Dinkelacker I."/>
            <person name="Fulton L."/>
            <person name="Fulton R."/>
            <person name="Godfrey J."/>
            <person name="Minx P."/>
            <person name="Mitreva M."/>
            <person name="Roeseler W."/>
            <person name="Tian H."/>
            <person name="Witte H."/>
            <person name="Yang S.P."/>
            <person name="Wilson R.K."/>
            <person name="Sommer R.J."/>
        </authorList>
    </citation>
    <scope>NUCLEOTIDE SEQUENCE [LARGE SCALE GENOMIC DNA]</scope>
    <source>
        <strain evidence="3">PS312</strain>
    </source>
</reference>
<keyword evidence="3" id="KW-1185">Reference proteome</keyword>
<proteinExistence type="predicted"/>
<dbReference type="SUPFAM" id="SSF46565">
    <property type="entry name" value="Chaperone J-domain"/>
    <property type="match status" value="1"/>
</dbReference>
<dbReference type="SMART" id="SM00271">
    <property type="entry name" value="DnaJ"/>
    <property type="match status" value="1"/>
</dbReference>
<dbReference type="InterPro" id="IPR001623">
    <property type="entry name" value="DnaJ_domain"/>
</dbReference>
<sequence length="263" mass="29768">MGLLDDCESHFGTRNLYEILHVEKDIDAKKLKKAYYTQSLKWHPDRFSSDDADETKKEVATEKFQILSRAYEILNDKGSRALYDETGSVGDDGEGMSEEDFERCVKMWRGQFKKVTKEDIDAFFTTYTGSEEEKSDVKAAYEKCKGDMDKIVEHVPSEDNDEERLVSIIKELIEEGELKETKKFKTSSAPAKVEARKRKAVEEAKEAEKELKKIKQKEGDGDLAALILRRQGERANQATSFLAGLEEKYGGGGAKKGAKKAKK</sequence>
<dbReference type="Pfam" id="PF23302">
    <property type="entry name" value="HTH_DNAJC9"/>
    <property type="match status" value="1"/>
</dbReference>
<accession>A0A454XZD0</accession>